<feature type="domain" description="UvrD-like helicase ATP-binding" evidence="6">
    <location>
        <begin position="186"/>
        <end position="550"/>
    </location>
</feature>
<evidence type="ECO:0000256" key="4">
    <source>
        <dbReference type="ARBA" id="ARBA00022840"/>
    </source>
</evidence>
<name>A0ABS4NPG5_9BACL</name>
<dbReference type="InterPro" id="IPR027417">
    <property type="entry name" value="P-loop_NTPase"/>
</dbReference>
<dbReference type="RefSeq" id="WP_209872285.1">
    <property type="nucleotide sequence ID" value="NZ_JAGGLV010000005.1"/>
</dbReference>
<evidence type="ECO:0000313" key="7">
    <source>
        <dbReference type="EMBL" id="MBP2111928.1"/>
    </source>
</evidence>
<keyword evidence="4 5" id="KW-0067">ATP-binding</keyword>
<dbReference type="PROSITE" id="PS51198">
    <property type="entry name" value="UVRD_HELICASE_ATP_BIND"/>
    <property type="match status" value="1"/>
</dbReference>
<proteinExistence type="predicted"/>
<comment type="caution">
    <text evidence="7">The sequence shown here is derived from an EMBL/GenBank/DDBJ whole genome shotgun (WGS) entry which is preliminary data.</text>
</comment>
<keyword evidence="1 5" id="KW-0547">Nucleotide-binding</keyword>
<keyword evidence="3 5" id="KW-0347">Helicase</keyword>
<dbReference type="SUPFAM" id="SSF52540">
    <property type="entry name" value="P-loop containing nucleoside triphosphate hydrolases"/>
    <property type="match status" value="1"/>
</dbReference>
<dbReference type="EMBL" id="JAGGLV010000005">
    <property type="protein sequence ID" value="MBP2111928.1"/>
    <property type="molecule type" value="Genomic_DNA"/>
</dbReference>
<dbReference type="GO" id="GO:0016787">
    <property type="term" value="F:hydrolase activity"/>
    <property type="evidence" value="ECO:0007669"/>
    <property type="project" value="UniProtKB-KW"/>
</dbReference>
<dbReference type="InterPro" id="IPR000212">
    <property type="entry name" value="DNA_helicase_UvrD/REP"/>
</dbReference>
<organism evidence="7 8">
    <name type="scientific">Paenibacillus silagei</name>
    <dbReference type="NCBI Taxonomy" id="1670801"/>
    <lineage>
        <taxon>Bacteria</taxon>
        <taxon>Bacillati</taxon>
        <taxon>Bacillota</taxon>
        <taxon>Bacilli</taxon>
        <taxon>Bacillales</taxon>
        <taxon>Paenibacillaceae</taxon>
        <taxon>Paenibacillus</taxon>
    </lineage>
</organism>
<dbReference type="EC" id="3.6.4.12" evidence="7"/>
<reference evidence="7 8" key="1">
    <citation type="submission" date="2021-03" db="EMBL/GenBank/DDBJ databases">
        <title>Genomic Encyclopedia of Type Strains, Phase IV (KMG-IV): sequencing the most valuable type-strain genomes for metagenomic binning, comparative biology and taxonomic classification.</title>
        <authorList>
            <person name="Goeker M."/>
        </authorList>
    </citation>
    <scope>NUCLEOTIDE SEQUENCE [LARGE SCALE GENOMIC DNA]</scope>
    <source>
        <strain evidence="7 8">DSM 101953</strain>
    </source>
</reference>
<evidence type="ECO:0000259" key="6">
    <source>
        <dbReference type="PROSITE" id="PS51198"/>
    </source>
</evidence>
<keyword evidence="8" id="KW-1185">Reference proteome</keyword>
<dbReference type="Pfam" id="PF13538">
    <property type="entry name" value="UvrD_C_2"/>
    <property type="match status" value="1"/>
</dbReference>
<evidence type="ECO:0000256" key="2">
    <source>
        <dbReference type="ARBA" id="ARBA00022801"/>
    </source>
</evidence>
<dbReference type="Gene3D" id="3.40.50.300">
    <property type="entry name" value="P-loop containing nucleotide triphosphate hydrolases"/>
    <property type="match status" value="3"/>
</dbReference>
<dbReference type="InterPro" id="IPR014016">
    <property type="entry name" value="UvrD-like_ATP-bd"/>
</dbReference>
<gene>
    <name evidence="7" type="ORF">J2Z70_002069</name>
</gene>
<feature type="binding site" evidence="5">
    <location>
        <begin position="207"/>
        <end position="214"/>
    </location>
    <ligand>
        <name>ATP</name>
        <dbReference type="ChEBI" id="CHEBI:30616"/>
    </ligand>
</feature>
<dbReference type="Proteomes" id="UP000773462">
    <property type="component" value="Unassembled WGS sequence"/>
</dbReference>
<dbReference type="GO" id="GO:0003678">
    <property type="term" value="F:DNA helicase activity"/>
    <property type="evidence" value="ECO:0007669"/>
    <property type="project" value="UniProtKB-EC"/>
</dbReference>
<keyword evidence="2 5" id="KW-0378">Hydrolase</keyword>
<dbReference type="InterPro" id="IPR027785">
    <property type="entry name" value="UvrD-like_helicase_C"/>
</dbReference>
<dbReference type="Pfam" id="PF00580">
    <property type="entry name" value="UvrD-helicase"/>
    <property type="match status" value="1"/>
</dbReference>
<evidence type="ECO:0000256" key="3">
    <source>
        <dbReference type="ARBA" id="ARBA00022806"/>
    </source>
</evidence>
<dbReference type="PANTHER" id="PTHR11070">
    <property type="entry name" value="UVRD / RECB / PCRA DNA HELICASE FAMILY MEMBER"/>
    <property type="match status" value="1"/>
</dbReference>
<dbReference type="PANTHER" id="PTHR11070:SF17">
    <property type="entry name" value="DNA HELICASE IV"/>
    <property type="match status" value="1"/>
</dbReference>
<protein>
    <submittedName>
        <fullName evidence="7">DNA helicase-2/ATP-dependent DNA helicase PcrA</fullName>
        <ecNumber evidence="7">3.6.4.12</ecNumber>
    </submittedName>
</protein>
<accession>A0ABS4NPG5</accession>
<evidence type="ECO:0000313" key="8">
    <source>
        <dbReference type="Proteomes" id="UP000773462"/>
    </source>
</evidence>
<evidence type="ECO:0000256" key="5">
    <source>
        <dbReference type="PROSITE-ProRule" id="PRU00560"/>
    </source>
</evidence>
<sequence length="736" mass="82649">MEDNFQSAYQEEEDRLNHVLTEIDSTLERLRSTPVYTGHDYTEQVLEDSREQKRKDLAKLRQEPYFGRLDFQGNDEEDRKALYIGKIGVDREQVSDRPLVIDWRAPVASLFYSFTGGTEAASYEAPEGLIEGLVYLKRNVVIRKQILERVADTYNRDSDAPAVSDEFLVYRLGENKDNRLRDIVSTIQEEQDKIIRAAKNTALIIQGVAGSGKTTVALHRLAFLLYQYKEQVSAEKMIIFAPNRMFLDYISDVLPELGVGNIAQSTFPDWAAGVLDVTLPEQDASEVMSRWFETAGAMPAITEETPGRFKGSTVLMSVIESSVKLLETSAVPEGDFSPWDGAVLSRQVILRWHNEEYAPYPPAKRKERVMARLHRWIEMELKKSPSAAALKERKKKGAAREKAYSAKWPKYEPLAIYKQIFRAAKVPEDWPAAAPEEIPPAVLKETVKELKKGILREEDLPPLLYIHYLLNGNEGTERFDHIVIDEAQDFSPFQIAVLDLYVKGHSFTILGDLSQGIHAYKGVHAWREMQTLFAEEYTAYHALTRSYRSTMEIIEFANGILSAGVGSELLAVPVFRSGNPVRLISYEADVLPGAAAAASADQRLSAVKSALAQLSGREYRTVAVLTRSLREASLLYAELATQFEDLHLIDGSITEYRGGLSVLPVYLSKGLEFDAVILADADSAHYGAAAWDAKLMYVGCTRALHELWLLRGGELPPYVQLNAEESVSGWPELEQQ</sequence>
<evidence type="ECO:0000256" key="1">
    <source>
        <dbReference type="ARBA" id="ARBA00022741"/>
    </source>
</evidence>